<dbReference type="STRING" id="76728.AQ490_02830"/>
<proteinExistence type="predicted"/>
<dbReference type="GO" id="GO:0005829">
    <property type="term" value="C:cytosol"/>
    <property type="evidence" value="ECO:0007669"/>
    <property type="project" value="TreeGrafter"/>
</dbReference>
<dbReference type="PANTHER" id="PTHR35176:SF6">
    <property type="entry name" value="HEME OXYGENASE HI_0854-RELATED"/>
    <property type="match status" value="1"/>
</dbReference>
<dbReference type="eggNOG" id="COG0748">
    <property type="taxonomic scope" value="Bacteria"/>
</dbReference>
<dbReference type="InterPro" id="IPR011576">
    <property type="entry name" value="Pyridox_Oxase_N"/>
</dbReference>
<dbReference type="NCBIfam" id="TIGR03618">
    <property type="entry name" value="Rv1155_F420"/>
    <property type="match status" value="1"/>
</dbReference>
<keyword evidence="4" id="KW-1185">Reference proteome</keyword>
<protein>
    <submittedName>
        <fullName evidence="3">Pyridoxamine 5'-phosphate oxidase</fullName>
    </submittedName>
</protein>
<sequence>MATALPEALRNLVDEPVFATLATIQPDGSPQVSVVWVKRDGDDVLFSTVEGRRKHLNVARDPRVSVVLVSPSNPYTYFEVRGTVSLSHEGARELIDELARKYLGAERYEADGPDDVRVVARVTPRKVVSWG</sequence>
<dbReference type="InterPro" id="IPR012349">
    <property type="entry name" value="Split_barrel_FMN-bd"/>
</dbReference>
<name>A0A0T6LYT7_WENVI</name>
<evidence type="ECO:0000256" key="1">
    <source>
        <dbReference type="ARBA" id="ARBA00023002"/>
    </source>
</evidence>
<accession>A0A0T6LYT7</accession>
<comment type="caution">
    <text evidence="3">The sequence shown here is derived from an EMBL/GenBank/DDBJ whole genome shotgun (WGS) entry which is preliminary data.</text>
</comment>
<gene>
    <name evidence="3" type="ORF">AQ490_02830</name>
</gene>
<dbReference type="RefSeq" id="WP_018385530.1">
    <property type="nucleotide sequence ID" value="NZ_LLZU01000002.1"/>
</dbReference>
<keyword evidence="1" id="KW-0560">Oxidoreductase</keyword>
<dbReference type="Proteomes" id="UP000050867">
    <property type="component" value="Unassembled WGS sequence"/>
</dbReference>
<dbReference type="AlphaFoldDB" id="A0A0T6LYT7"/>
<dbReference type="PANTHER" id="PTHR35176">
    <property type="entry name" value="HEME OXYGENASE HI_0854-RELATED"/>
    <property type="match status" value="1"/>
</dbReference>
<dbReference type="Gene3D" id="2.30.110.10">
    <property type="entry name" value="Electron Transport, Fmn-binding Protein, Chain A"/>
    <property type="match status" value="1"/>
</dbReference>
<dbReference type="SUPFAM" id="SSF50475">
    <property type="entry name" value="FMN-binding split barrel"/>
    <property type="match status" value="1"/>
</dbReference>
<dbReference type="GO" id="GO:0070967">
    <property type="term" value="F:coenzyme F420 binding"/>
    <property type="evidence" value="ECO:0007669"/>
    <property type="project" value="TreeGrafter"/>
</dbReference>
<feature type="domain" description="Pyridoxamine 5'-phosphate oxidase N-terminal" evidence="2">
    <location>
        <begin position="5"/>
        <end position="130"/>
    </location>
</feature>
<dbReference type="EMBL" id="LLZU01000002">
    <property type="protein sequence ID" value="KRV51145.1"/>
    <property type="molecule type" value="Genomic_DNA"/>
</dbReference>
<dbReference type="Pfam" id="PF01243">
    <property type="entry name" value="PNPOx_N"/>
    <property type="match status" value="1"/>
</dbReference>
<evidence type="ECO:0000259" key="2">
    <source>
        <dbReference type="Pfam" id="PF01243"/>
    </source>
</evidence>
<dbReference type="GO" id="GO:0016627">
    <property type="term" value="F:oxidoreductase activity, acting on the CH-CH group of donors"/>
    <property type="evidence" value="ECO:0007669"/>
    <property type="project" value="TreeGrafter"/>
</dbReference>
<dbReference type="InterPro" id="IPR052019">
    <property type="entry name" value="F420H2_bilvrd_red/Heme_oxyg"/>
</dbReference>
<evidence type="ECO:0000313" key="4">
    <source>
        <dbReference type="Proteomes" id="UP000050867"/>
    </source>
</evidence>
<dbReference type="OrthoDB" id="162914at2"/>
<dbReference type="InterPro" id="IPR019920">
    <property type="entry name" value="F420-binding_dom_put"/>
</dbReference>
<evidence type="ECO:0000313" key="3">
    <source>
        <dbReference type="EMBL" id="KRV51145.1"/>
    </source>
</evidence>
<reference evidence="3 4" key="1">
    <citation type="submission" date="2015-10" db="EMBL/GenBank/DDBJ databases">
        <title>Draft genome sequence of pyrrolomycin-producing Streptomyces vitaminophilus.</title>
        <authorList>
            <person name="Graham D.E."/>
            <person name="Mahan K.M."/>
            <person name="Klingeman D.M."/>
            <person name="Hettich R.L."/>
            <person name="Parry R.J."/>
        </authorList>
    </citation>
    <scope>NUCLEOTIDE SEQUENCE [LARGE SCALE GENOMIC DNA]</scope>
    <source>
        <strain evidence="3 4">ATCC 31673</strain>
    </source>
</reference>
<organism evidence="3 4">
    <name type="scientific">Wenjunlia vitaminophila</name>
    <name type="common">Streptomyces vitaminophilus</name>
    <dbReference type="NCBI Taxonomy" id="76728"/>
    <lineage>
        <taxon>Bacteria</taxon>
        <taxon>Bacillati</taxon>
        <taxon>Actinomycetota</taxon>
        <taxon>Actinomycetes</taxon>
        <taxon>Kitasatosporales</taxon>
        <taxon>Streptomycetaceae</taxon>
        <taxon>Wenjunlia</taxon>
    </lineage>
</organism>